<name>A0A821ZZ76_9BILA</name>
<dbReference type="EMBL" id="CAJOBP010094347">
    <property type="protein sequence ID" value="CAF4957570.1"/>
    <property type="molecule type" value="Genomic_DNA"/>
</dbReference>
<keyword evidence="4" id="KW-1185">Reference proteome</keyword>
<feature type="non-terminal residue" evidence="3">
    <location>
        <position position="1"/>
    </location>
</feature>
<reference evidence="3" key="1">
    <citation type="submission" date="2021-02" db="EMBL/GenBank/DDBJ databases">
        <authorList>
            <person name="Nowell W R."/>
        </authorList>
    </citation>
    <scope>NUCLEOTIDE SEQUENCE</scope>
</reference>
<proteinExistence type="predicted"/>
<evidence type="ECO:0000256" key="1">
    <source>
        <dbReference type="SAM" id="MobiDB-lite"/>
    </source>
</evidence>
<dbReference type="EMBL" id="CAJOBP010106989">
    <property type="protein sequence ID" value="CAF4992075.1"/>
    <property type="molecule type" value="Genomic_DNA"/>
</dbReference>
<accession>A0A821ZZ76</accession>
<gene>
    <name evidence="2" type="ORF">UJA718_LOCUS48071</name>
    <name evidence="3" type="ORF">UJA718_LOCUS49880</name>
</gene>
<organism evidence="3 4">
    <name type="scientific">Rotaria socialis</name>
    <dbReference type="NCBI Taxonomy" id="392032"/>
    <lineage>
        <taxon>Eukaryota</taxon>
        <taxon>Metazoa</taxon>
        <taxon>Spiralia</taxon>
        <taxon>Gnathifera</taxon>
        <taxon>Rotifera</taxon>
        <taxon>Eurotatoria</taxon>
        <taxon>Bdelloidea</taxon>
        <taxon>Philodinida</taxon>
        <taxon>Philodinidae</taxon>
        <taxon>Rotaria</taxon>
    </lineage>
</organism>
<evidence type="ECO:0000313" key="3">
    <source>
        <dbReference type="EMBL" id="CAF4992075.1"/>
    </source>
</evidence>
<sequence length="43" mass="4460">CKQQGLEFPPAEPENIIKAAVPATGTLERPAPVARSMSQPASA</sequence>
<feature type="region of interest" description="Disordered" evidence="1">
    <location>
        <begin position="21"/>
        <end position="43"/>
    </location>
</feature>
<dbReference type="Proteomes" id="UP000663873">
    <property type="component" value="Unassembled WGS sequence"/>
</dbReference>
<comment type="caution">
    <text evidence="3">The sequence shown here is derived from an EMBL/GenBank/DDBJ whole genome shotgun (WGS) entry which is preliminary data.</text>
</comment>
<evidence type="ECO:0000313" key="2">
    <source>
        <dbReference type="EMBL" id="CAF4957570.1"/>
    </source>
</evidence>
<feature type="non-terminal residue" evidence="3">
    <location>
        <position position="43"/>
    </location>
</feature>
<evidence type="ECO:0000313" key="4">
    <source>
        <dbReference type="Proteomes" id="UP000663873"/>
    </source>
</evidence>
<dbReference type="AlphaFoldDB" id="A0A821ZZ76"/>
<protein>
    <submittedName>
        <fullName evidence="3">Uncharacterized protein</fullName>
    </submittedName>
</protein>